<reference evidence="3" key="1">
    <citation type="submission" date="2021-02" db="EMBL/GenBank/DDBJ databases">
        <authorList>
            <person name="Dougan E. K."/>
            <person name="Rhodes N."/>
            <person name="Thang M."/>
            <person name="Chan C."/>
        </authorList>
    </citation>
    <scope>NUCLEOTIDE SEQUENCE</scope>
</reference>
<sequence>MSPHRARPKLCADAVTRPVPLPSWASPSDRPAGRTVCTPPQFSPDDSIPIPIHKLVPPWACSEQESAKEEPRRKVACLTSSLVEAAAKAATATSEVVVAIPRTATRSAKRSQGVVGKDRRPATDRPSQDQDRKAALTLLHPPTSAQEGSRNLHAGHAATLADVRIALAASETAATQAKTKLATADLEAAKKVAVLVFGAPVKPPPAGEVVPCINSSEIRHIVKAAEIKKAANERLKEALDAQLARKLCRQRCEKEEDSCWHNRVLADEAQFVNQQAEAASVARSVRMALQKEVLMQREELEHRRAAERVKAGQPEAGLKLGSNHFMTFRATQHSRAQVAELHAADLKVHQRQKEEL</sequence>
<evidence type="ECO:0000256" key="1">
    <source>
        <dbReference type="SAM" id="MobiDB-lite"/>
    </source>
</evidence>
<feature type="non-terminal residue" evidence="3">
    <location>
        <position position="1"/>
    </location>
</feature>
<evidence type="ECO:0000313" key="3">
    <source>
        <dbReference type="EMBL" id="CAE8684997.1"/>
    </source>
</evidence>
<feature type="compositionally biased region" description="Basic and acidic residues" evidence="1">
    <location>
        <begin position="116"/>
        <end position="132"/>
    </location>
</feature>
<proteinExistence type="predicted"/>
<feature type="region of interest" description="Disordered" evidence="1">
    <location>
        <begin position="18"/>
        <end position="51"/>
    </location>
</feature>
<dbReference type="EMBL" id="CAJNNW010026397">
    <property type="protein sequence ID" value="CAE8684997.1"/>
    <property type="molecule type" value="Genomic_DNA"/>
</dbReference>
<evidence type="ECO:0000313" key="4">
    <source>
        <dbReference type="Proteomes" id="UP000626109"/>
    </source>
</evidence>
<gene>
    <name evidence="2" type="ORF">PGLA1383_LOCUS17244</name>
    <name evidence="3" type="ORF">PGLA2088_LOCUS24239</name>
</gene>
<evidence type="ECO:0000313" key="2">
    <source>
        <dbReference type="EMBL" id="CAE8598845.1"/>
    </source>
</evidence>
<accession>A0A813JX49</accession>
<dbReference type="AlphaFoldDB" id="A0A813JX49"/>
<feature type="region of interest" description="Disordered" evidence="1">
    <location>
        <begin position="105"/>
        <end position="132"/>
    </location>
</feature>
<evidence type="ECO:0000313" key="5">
    <source>
        <dbReference type="Proteomes" id="UP000654075"/>
    </source>
</evidence>
<comment type="caution">
    <text evidence="3">The sequence shown here is derived from an EMBL/GenBank/DDBJ whole genome shotgun (WGS) entry which is preliminary data.</text>
</comment>
<name>A0A813JX49_POLGL</name>
<organism evidence="3 4">
    <name type="scientific">Polarella glacialis</name>
    <name type="common">Dinoflagellate</name>
    <dbReference type="NCBI Taxonomy" id="89957"/>
    <lineage>
        <taxon>Eukaryota</taxon>
        <taxon>Sar</taxon>
        <taxon>Alveolata</taxon>
        <taxon>Dinophyceae</taxon>
        <taxon>Suessiales</taxon>
        <taxon>Suessiaceae</taxon>
        <taxon>Polarella</taxon>
    </lineage>
</organism>
<dbReference type="EMBL" id="CAJNNV010010627">
    <property type="protein sequence ID" value="CAE8598845.1"/>
    <property type="molecule type" value="Genomic_DNA"/>
</dbReference>
<dbReference type="Proteomes" id="UP000626109">
    <property type="component" value="Unassembled WGS sequence"/>
</dbReference>
<dbReference type="Proteomes" id="UP000654075">
    <property type="component" value="Unassembled WGS sequence"/>
</dbReference>
<keyword evidence="5" id="KW-1185">Reference proteome</keyword>
<protein>
    <submittedName>
        <fullName evidence="3">Uncharacterized protein</fullName>
    </submittedName>
</protein>